<dbReference type="SUPFAM" id="SSF55874">
    <property type="entry name" value="ATPase domain of HSP90 chaperone/DNA topoisomerase II/histidine kinase"/>
    <property type="match status" value="1"/>
</dbReference>
<keyword evidence="3" id="KW-0547">Nucleotide-binding</keyword>
<evidence type="ECO:0000256" key="4">
    <source>
        <dbReference type="ARBA" id="ARBA00022777"/>
    </source>
</evidence>
<keyword evidence="2" id="KW-0808">Transferase</keyword>
<keyword evidence="4" id="KW-0418">Kinase</keyword>
<evidence type="ECO:0000256" key="5">
    <source>
        <dbReference type="ARBA" id="ARBA00022840"/>
    </source>
</evidence>
<proteinExistence type="predicted"/>
<evidence type="ECO:0000256" key="1">
    <source>
        <dbReference type="ARBA" id="ARBA00022553"/>
    </source>
</evidence>
<sequence>RTKAGGMTPEVRKQAFEPFFTTRARGTGLGLSICRRIVEAHGGSIRLESEVARGTAVTVDLPRRLENATEGEQQ</sequence>
<feature type="non-terminal residue" evidence="8">
    <location>
        <position position="1"/>
    </location>
</feature>
<dbReference type="InterPro" id="IPR004358">
    <property type="entry name" value="Sig_transdc_His_kin-like_C"/>
</dbReference>
<accession>X0UTV0</accession>
<keyword evidence="6" id="KW-0902">Two-component regulatory system</keyword>
<dbReference type="Gene3D" id="3.30.565.10">
    <property type="entry name" value="Histidine kinase-like ATPase, C-terminal domain"/>
    <property type="match status" value="1"/>
</dbReference>
<dbReference type="GO" id="GO:0000160">
    <property type="term" value="P:phosphorelay signal transduction system"/>
    <property type="evidence" value="ECO:0007669"/>
    <property type="project" value="UniProtKB-KW"/>
</dbReference>
<dbReference type="InterPro" id="IPR036890">
    <property type="entry name" value="HATPase_C_sf"/>
</dbReference>
<reference evidence="8" key="1">
    <citation type="journal article" date="2014" name="Front. Microbiol.">
        <title>High frequency of phylogenetically diverse reductive dehalogenase-homologous genes in deep subseafloor sedimentary metagenomes.</title>
        <authorList>
            <person name="Kawai M."/>
            <person name="Futagami T."/>
            <person name="Toyoda A."/>
            <person name="Takaki Y."/>
            <person name="Nishi S."/>
            <person name="Hori S."/>
            <person name="Arai W."/>
            <person name="Tsubouchi T."/>
            <person name="Morono Y."/>
            <person name="Uchiyama I."/>
            <person name="Ito T."/>
            <person name="Fujiyama A."/>
            <person name="Inagaki F."/>
            <person name="Takami H."/>
        </authorList>
    </citation>
    <scope>NUCLEOTIDE SEQUENCE</scope>
    <source>
        <strain evidence="8">Expedition CK06-06</strain>
    </source>
</reference>
<dbReference type="InterPro" id="IPR003594">
    <property type="entry name" value="HATPase_dom"/>
</dbReference>
<evidence type="ECO:0000256" key="3">
    <source>
        <dbReference type="ARBA" id="ARBA00022741"/>
    </source>
</evidence>
<evidence type="ECO:0000256" key="2">
    <source>
        <dbReference type="ARBA" id="ARBA00022679"/>
    </source>
</evidence>
<evidence type="ECO:0000259" key="7">
    <source>
        <dbReference type="PROSITE" id="PS50109"/>
    </source>
</evidence>
<dbReference type="PANTHER" id="PTHR43065:SF10">
    <property type="entry name" value="PEROXIDE STRESS-ACTIVATED HISTIDINE KINASE MAK3"/>
    <property type="match status" value="1"/>
</dbReference>
<dbReference type="InterPro" id="IPR005467">
    <property type="entry name" value="His_kinase_dom"/>
</dbReference>
<evidence type="ECO:0000313" key="8">
    <source>
        <dbReference type="EMBL" id="GAG09155.1"/>
    </source>
</evidence>
<dbReference type="PRINTS" id="PR00344">
    <property type="entry name" value="BCTRLSENSOR"/>
</dbReference>
<protein>
    <recommendedName>
        <fullName evidence="7">Histidine kinase domain-containing protein</fullName>
    </recommendedName>
</protein>
<gene>
    <name evidence="8" type="ORF">S01H1_38956</name>
</gene>
<dbReference type="Pfam" id="PF02518">
    <property type="entry name" value="HATPase_c"/>
    <property type="match status" value="1"/>
</dbReference>
<dbReference type="GO" id="GO:0016301">
    <property type="term" value="F:kinase activity"/>
    <property type="evidence" value="ECO:0007669"/>
    <property type="project" value="UniProtKB-KW"/>
</dbReference>
<organism evidence="8">
    <name type="scientific">marine sediment metagenome</name>
    <dbReference type="NCBI Taxonomy" id="412755"/>
    <lineage>
        <taxon>unclassified sequences</taxon>
        <taxon>metagenomes</taxon>
        <taxon>ecological metagenomes</taxon>
    </lineage>
</organism>
<evidence type="ECO:0000256" key="6">
    <source>
        <dbReference type="ARBA" id="ARBA00023012"/>
    </source>
</evidence>
<keyword evidence="5" id="KW-0067">ATP-binding</keyword>
<comment type="caution">
    <text evidence="8">The sequence shown here is derived from an EMBL/GenBank/DDBJ whole genome shotgun (WGS) entry which is preliminary data.</text>
</comment>
<dbReference type="EMBL" id="BARS01024546">
    <property type="protein sequence ID" value="GAG09155.1"/>
    <property type="molecule type" value="Genomic_DNA"/>
</dbReference>
<dbReference type="AlphaFoldDB" id="X0UTV0"/>
<dbReference type="GO" id="GO:0005524">
    <property type="term" value="F:ATP binding"/>
    <property type="evidence" value="ECO:0007669"/>
    <property type="project" value="UniProtKB-KW"/>
</dbReference>
<name>X0UTV0_9ZZZZ</name>
<dbReference type="PROSITE" id="PS50109">
    <property type="entry name" value="HIS_KIN"/>
    <property type="match status" value="1"/>
</dbReference>
<feature type="domain" description="Histidine kinase" evidence="7">
    <location>
        <begin position="1"/>
        <end position="65"/>
    </location>
</feature>
<keyword evidence="1" id="KW-0597">Phosphoprotein</keyword>
<dbReference type="PANTHER" id="PTHR43065">
    <property type="entry name" value="SENSOR HISTIDINE KINASE"/>
    <property type="match status" value="1"/>
</dbReference>